<dbReference type="RefSeq" id="XP_021084704.1">
    <property type="nucleotide sequence ID" value="XM_021229045.2"/>
</dbReference>
<evidence type="ECO:0000313" key="4">
    <source>
        <dbReference type="RefSeq" id="XP_021084704.1"/>
    </source>
</evidence>
<keyword evidence="2" id="KW-0732">Signal</keyword>
<accession>A0A3Q0CWV3</accession>
<feature type="region of interest" description="Disordered" evidence="1">
    <location>
        <begin position="67"/>
        <end position="111"/>
    </location>
</feature>
<dbReference type="GO" id="GO:0001669">
    <property type="term" value="C:acrosomal vesicle"/>
    <property type="evidence" value="ECO:0007669"/>
    <property type="project" value="InterPro"/>
</dbReference>
<name>A0A3Q0CWV3_MESAU</name>
<feature type="compositionally biased region" description="Basic and acidic residues" evidence="1">
    <location>
        <begin position="81"/>
        <end position="103"/>
    </location>
</feature>
<proteinExistence type="predicted"/>
<feature type="signal peptide" evidence="2">
    <location>
        <begin position="1"/>
        <end position="24"/>
    </location>
</feature>
<protein>
    <submittedName>
        <fullName evidence="4">Sperm acrosome-associated protein 7-like</fullName>
    </submittedName>
</protein>
<reference evidence="4" key="1">
    <citation type="submission" date="2025-08" db="UniProtKB">
        <authorList>
            <consortium name="RefSeq"/>
        </authorList>
    </citation>
    <scope>IDENTIFICATION</scope>
    <source>
        <tissue evidence="4">Liver</tissue>
    </source>
</reference>
<dbReference type="Pfam" id="PF15307">
    <property type="entry name" value="SPACA7"/>
    <property type="match status" value="1"/>
</dbReference>
<dbReference type="GeneID" id="101838760"/>
<dbReference type="InterPro" id="IPR029301">
    <property type="entry name" value="SPACA7"/>
</dbReference>
<organism evidence="3 4">
    <name type="scientific">Mesocricetus auratus</name>
    <name type="common">Golden hamster</name>
    <dbReference type="NCBI Taxonomy" id="10036"/>
    <lineage>
        <taxon>Eukaryota</taxon>
        <taxon>Metazoa</taxon>
        <taxon>Chordata</taxon>
        <taxon>Craniata</taxon>
        <taxon>Vertebrata</taxon>
        <taxon>Euteleostomi</taxon>
        <taxon>Mammalia</taxon>
        <taxon>Eutheria</taxon>
        <taxon>Euarchontoglires</taxon>
        <taxon>Glires</taxon>
        <taxon>Rodentia</taxon>
        <taxon>Myomorpha</taxon>
        <taxon>Muroidea</taxon>
        <taxon>Cricetidae</taxon>
        <taxon>Cricetinae</taxon>
        <taxon>Mesocricetus</taxon>
    </lineage>
</organism>
<dbReference type="Proteomes" id="UP000886700">
    <property type="component" value="Unplaced"/>
</dbReference>
<evidence type="ECO:0000256" key="2">
    <source>
        <dbReference type="SAM" id="SignalP"/>
    </source>
</evidence>
<sequence length="166" mass="19014">MAANRGVGTFVSVFLLCCWQDVQPWPNREFSGSSSEQLPSLKNMDDDIATVFDEILVREILEPGKASYFEGQSPSTTSEPKTTKEKKAHRKDFSAPKRHEEKQLPPGTLDAMSFDDEERETLFQMKSLDALEKIIDTIRRAIGTHLKKKRKFQKSRRIRQLLGKLT</sequence>
<evidence type="ECO:0000313" key="3">
    <source>
        <dbReference type="Proteomes" id="UP000886700"/>
    </source>
</evidence>
<dbReference type="AlphaFoldDB" id="A0A3Q0CWV3"/>
<gene>
    <name evidence="4" type="primary">LOC101838760</name>
</gene>
<dbReference type="KEGG" id="maua:101838760"/>
<feature type="chain" id="PRO_5018136803" evidence="2">
    <location>
        <begin position="25"/>
        <end position="166"/>
    </location>
</feature>
<dbReference type="OrthoDB" id="9807163at2759"/>
<keyword evidence="3" id="KW-1185">Reference proteome</keyword>
<evidence type="ECO:0000256" key="1">
    <source>
        <dbReference type="SAM" id="MobiDB-lite"/>
    </source>
</evidence>